<dbReference type="InterPro" id="IPR029455">
    <property type="entry name" value="GHL15"/>
</dbReference>
<evidence type="ECO:0000313" key="2">
    <source>
        <dbReference type="Proteomes" id="UP000000263"/>
    </source>
</evidence>
<gene>
    <name evidence="1" type="ordered locus">Rcas_2419</name>
</gene>
<sequence>MPALHLFRHPKLFRRRHDTVKALNNAAFLMLPVLLIALSGRITAQEERPEASQIQDGVAVPSGYFFPFVYTADILYGNFGQHRSSGCHPVDEAAKFHLIVTGPQSHRTRNWCGNPDNAFGAIKNLSPNTLILLYRMGPGQYVISPWGAVGDGWEWVKTYHGKEAQDRWTALGVNSGDYLLSLNYPVERAMEIGNRNWQEYWITRNHTDIWVNRINGMNGNATDGIFADGMQYGVSWTNGWCAERAYREQGCAQMDHPSTYYQNGEYNQELWRQHYDMFLERAVPYYRQRNLLFGLNVWRLSLPQQIALYERLGIVAMEECGFLCTGRTDLRSWTQKLQAMQQAMNYAIISVNLPPGYSASNGPDAMERVWCADGVCQTGWKWLWYSLGSYWLSYEPYRKNAYFYFSLWGYRGSYWFDEYDPRYLHLGMPTGSAVRLAHDVWIREFERGWIAVNPTLRQANVSVPSGKARILEHTNFKNPESAPLVDQFALAPLQGVVLLKEGHLYPVWKTYLPLVITSSSASRR</sequence>
<dbReference type="AlphaFoldDB" id="A7NLV1"/>
<dbReference type="Pfam" id="PF14885">
    <property type="entry name" value="GHL15"/>
    <property type="match status" value="1"/>
</dbReference>
<organism evidence="1 2">
    <name type="scientific">Roseiflexus castenholzii (strain DSM 13941 / HLO8)</name>
    <dbReference type="NCBI Taxonomy" id="383372"/>
    <lineage>
        <taxon>Bacteria</taxon>
        <taxon>Bacillati</taxon>
        <taxon>Chloroflexota</taxon>
        <taxon>Chloroflexia</taxon>
        <taxon>Chloroflexales</taxon>
        <taxon>Roseiflexineae</taxon>
        <taxon>Roseiflexaceae</taxon>
        <taxon>Roseiflexus</taxon>
    </lineage>
</organism>
<dbReference type="EMBL" id="CP000804">
    <property type="protein sequence ID" value="ABU58499.1"/>
    <property type="molecule type" value="Genomic_DNA"/>
</dbReference>
<proteinExistence type="predicted"/>
<dbReference type="KEGG" id="rca:Rcas_2419"/>
<name>A7NLV1_ROSCS</name>
<evidence type="ECO:0000313" key="1">
    <source>
        <dbReference type="EMBL" id="ABU58499.1"/>
    </source>
</evidence>
<reference evidence="1 2" key="1">
    <citation type="submission" date="2007-08" db="EMBL/GenBank/DDBJ databases">
        <title>Complete sequence of Roseiflexus castenholzii DSM 13941.</title>
        <authorList>
            <consortium name="US DOE Joint Genome Institute"/>
            <person name="Copeland A."/>
            <person name="Lucas S."/>
            <person name="Lapidus A."/>
            <person name="Barry K."/>
            <person name="Glavina del Rio T."/>
            <person name="Dalin E."/>
            <person name="Tice H."/>
            <person name="Pitluck S."/>
            <person name="Thompson L.S."/>
            <person name="Brettin T."/>
            <person name="Bruce D."/>
            <person name="Detter J.C."/>
            <person name="Han C."/>
            <person name="Tapia R."/>
            <person name="Schmutz J."/>
            <person name="Larimer F."/>
            <person name="Land M."/>
            <person name="Hauser L."/>
            <person name="Kyrpides N."/>
            <person name="Mikhailova N."/>
            <person name="Bryant D.A."/>
            <person name="Hanada S."/>
            <person name="Tsukatani Y."/>
            <person name="Richardson P."/>
        </authorList>
    </citation>
    <scope>NUCLEOTIDE SEQUENCE [LARGE SCALE GENOMIC DNA]</scope>
    <source>
        <strain evidence="2">DSM 13941 / HLO8</strain>
    </source>
</reference>
<protein>
    <submittedName>
        <fullName evidence="1">Uncharacterized protein</fullName>
    </submittedName>
</protein>
<dbReference type="Proteomes" id="UP000000263">
    <property type="component" value="Chromosome"/>
</dbReference>
<dbReference type="OrthoDB" id="3248299at2"/>
<accession>A7NLV1</accession>
<keyword evidence="2" id="KW-1185">Reference proteome</keyword>
<dbReference type="HOGENOM" id="CLU_519603_0_0_0"/>